<comment type="caution">
    <text evidence="3">The sequence shown here is derived from an EMBL/GenBank/DDBJ whole genome shotgun (WGS) entry which is preliminary data.</text>
</comment>
<dbReference type="SMART" id="SM00349">
    <property type="entry name" value="KRAB"/>
    <property type="match status" value="1"/>
</dbReference>
<dbReference type="InterPro" id="IPR001909">
    <property type="entry name" value="KRAB"/>
</dbReference>
<dbReference type="Proteomes" id="UP000613066">
    <property type="component" value="Unassembled WGS sequence"/>
</dbReference>
<evidence type="ECO:0000313" key="3">
    <source>
        <dbReference type="EMBL" id="NXC48001.1"/>
    </source>
</evidence>
<feature type="region of interest" description="Disordered" evidence="1">
    <location>
        <begin position="131"/>
        <end position="159"/>
    </location>
</feature>
<reference evidence="3" key="1">
    <citation type="submission" date="2019-09" db="EMBL/GenBank/DDBJ databases">
        <title>Bird 10,000 Genomes (B10K) Project - Family phase.</title>
        <authorList>
            <person name="Zhang G."/>
        </authorList>
    </citation>
    <scope>NUCLEOTIDE SEQUENCE</scope>
    <source>
        <strain evidence="3">B10K-DU-001-08</strain>
        <tissue evidence="3">Muscle</tissue>
    </source>
</reference>
<dbReference type="InterPro" id="IPR036051">
    <property type="entry name" value="KRAB_dom_sf"/>
</dbReference>
<dbReference type="Pfam" id="PF01352">
    <property type="entry name" value="KRAB"/>
    <property type="match status" value="1"/>
</dbReference>
<evidence type="ECO:0000256" key="1">
    <source>
        <dbReference type="SAM" id="MobiDB-lite"/>
    </source>
</evidence>
<dbReference type="OrthoDB" id="9892686at2759"/>
<protein>
    <submittedName>
        <fullName evidence="3">ZNF34 protein</fullName>
    </submittedName>
</protein>
<dbReference type="AlphaFoldDB" id="A0A851P0G8"/>
<dbReference type="SUPFAM" id="SSF109640">
    <property type="entry name" value="KRAB domain (Kruppel-associated box)"/>
    <property type="match status" value="1"/>
</dbReference>
<dbReference type="EMBL" id="WBMW01004701">
    <property type="protein sequence ID" value="NXC48001.1"/>
    <property type="molecule type" value="Genomic_DNA"/>
</dbReference>
<dbReference type="GO" id="GO:0006355">
    <property type="term" value="P:regulation of DNA-templated transcription"/>
    <property type="evidence" value="ECO:0007669"/>
    <property type="project" value="InterPro"/>
</dbReference>
<feature type="domain" description="KRAB" evidence="2">
    <location>
        <begin position="4"/>
        <end position="76"/>
    </location>
</feature>
<dbReference type="PROSITE" id="PS50805">
    <property type="entry name" value="KRAB"/>
    <property type="match status" value="1"/>
</dbReference>
<keyword evidence="4" id="KW-1185">Reference proteome</keyword>
<feature type="non-terminal residue" evidence="3">
    <location>
        <position position="1"/>
    </location>
</feature>
<dbReference type="CDD" id="cd07765">
    <property type="entry name" value="KRAB_A-box"/>
    <property type="match status" value="1"/>
</dbReference>
<dbReference type="InterPro" id="IPR050169">
    <property type="entry name" value="Krueppel_C2H2_ZnF"/>
</dbReference>
<sequence length="159" mass="17963">QEPVTFADVAVYFSREEWVLLDPAQRVLYRNVMLETYENVVSLASLTAPKPMVISLLEEEEDLWIPDVYSMENMAGDLRPGDGIADRDPAGDGIADGKENQWQSGVTQRQWCSVSLQKVRWEVQGGLEQGKHFKKPVGNHLGERTRKTLDCSKGQKQTK</sequence>
<gene>
    <name evidence="3" type="primary">Znf34</name>
    <name evidence="3" type="ORF">PENPIL_R12063</name>
</gene>
<dbReference type="Gene3D" id="6.10.140.140">
    <property type="match status" value="1"/>
</dbReference>
<accession>A0A851P0G8</accession>
<organism evidence="3 4">
    <name type="scientific">Penelope pileata</name>
    <dbReference type="NCBI Taxonomy" id="1118817"/>
    <lineage>
        <taxon>Eukaryota</taxon>
        <taxon>Metazoa</taxon>
        <taxon>Chordata</taxon>
        <taxon>Craniata</taxon>
        <taxon>Vertebrata</taxon>
        <taxon>Euteleostomi</taxon>
        <taxon>Archelosauria</taxon>
        <taxon>Archosauria</taxon>
        <taxon>Dinosauria</taxon>
        <taxon>Saurischia</taxon>
        <taxon>Theropoda</taxon>
        <taxon>Coelurosauria</taxon>
        <taxon>Aves</taxon>
        <taxon>Neognathae</taxon>
        <taxon>Galloanserae</taxon>
        <taxon>Galliformes</taxon>
        <taxon>Cracidae</taxon>
        <taxon>Penelope</taxon>
    </lineage>
</organism>
<dbReference type="PANTHER" id="PTHR23232:SF163">
    <property type="entry name" value="ZINC FINGER PROTEIN 589"/>
    <property type="match status" value="1"/>
</dbReference>
<feature type="non-terminal residue" evidence="3">
    <location>
        <position position="159"/>
    </location>
</feature>
<evidence type="ECO:0000259" key="2">
    <source>
        <dbReference type="PROSITE" id="PS50805"/>
    </source>
</evidence>
<feature type="compositionally biased region" description="Basic and acidic residues" evidence="1">
    <location>
        <begin position="84"/>
        <end position="99"/>
    </location>
</feature>
<dbReference type="PANTHER" id="PTHR23232">
    <property type="entry name" value="KRAB DOMAIN C2H2 ZINC FINGER"/>
    <property type="match status" value="1"/>
</dbReference>
<name>A0A851P0G8_9GALL</name>
<evidence type="ECO:0000313" key="4">
    <source>
        <dbReference type="Proteomes" id="UP000613066"/>
    </source>
</evidence>
<feature type="compositionally biased region" description="Basic and acidic residues" evidence="1">
    <location>
        <begin position="141"/>
        <end position="150"/>
    </location>
</feature>
<feature type="region of interest" description="Disordered" evidence="1">
    <location>
        <begin position="79"/>
        <end position="99"/>
    </location>
</feature>
<proteinExistence type="predicted"/>